<sequence length="156" mass="18102">MEGKEKDVEGELDRRYTDIFTQGVDRKVREARYNTRYKGLRNDHIPEYLLKYEEEIQIDIITKLRCGNLEDENKYWLGGKGRKCTICKKCEGSLEHLIGECRETARWVEELRGGSRELKVKAMTSGRGDQTACKVISKIEKVREGGKREEVEAKTV</sequence>
<dbReference type="EMBL" id="CM056743">
    <property type="protein sequence ID" value="KAJ8672420.1"/>
    <property type="molecule type" value="Genomic_DNA"/>
</dbReference>
<name>A0ACC2NSA1_9HYME</name>
<dbReference type="Proteomes" id="UP001239111">
    <property type="component" value="Chromosome 3"/>
</dbReference>
<accession>A0ACC2NSA1</accession>
<protein>
    <submittedName>
        <fullName evidence="1">Uncharacterized protein</fullName>
    </submittedName>
</protein>
<evidence type="ECO:0000313" key="1">
    <source>
        <dbReference type="EMBL" id="KAJ8672420.1"/>
    </source>
</evidence>
<proteinExistence type="predicted"/>
<keyword evidence="2" id="KW-1185">Reference proteome</keyword>
<reference evidence="1" key="1">
    <citation type="submission" date="2023-04" db="EMBL/GenBank/DDBJ databases">
        <title>A chromosome-level genome assembly of the parasitoid wasp Eretmocerus hayati.</title>
        <authorList>
            <person name="Zhong Y."/>
            <person name="Liu S."/>
            <person name="Liu Y."/>
        </authorList>
    </citation>
    <scope>NUCLEOTIDE SEQUENCE</scope>
    <source>
        <strain evidence="1">ZJU_SS_LIU_2023</strain>
    </source>
</reference>
<comment type="caution">
    <text evidence="1">The sequence shown here is derived from an EMBL/GenBank/DDBJ whole genome shotgun (WGS) entry which is preliminary data.</text>
</comment>
<evidence type="ECO:0000313" key="2">
    <source>
        <dbReference type="Proteomes" id="UP001239111"/>
    </source>
</evidence>
<gene>
    <name evidence="1" type="ORF">QAD02_003679</name>
</gene>
<organism evidence="1 2">
    <name type="scientific">Eretmocerus hayati</name>
    <dbReference type="NCBI Taxonomy" id="131215"/>
    <lineage>
        <taxon>Eukaryota</taxon>
        <taxon>Metazoa</taxon>
        <taxon>Ecdysozoa</taxon>
        <taxon>Arthropoda</taxon>
        <taxon>Hexapoda</taxon>
        <taxon>Insecta</taxon>
        <taxon>Pterygota</taxon>
        <taxon>Neoptera</taxon>
        <taxon>Endopterygota</taxon>
        <taxon>Hymenoptera</taxon>
        <taxon>Apocrita</taxon>
        <taxon>Proctotrupomorpha</taxon>
        <taxon>Chalcidoidea</taxon>
        <taxon>Aphelinidae</taxon>
        <taxon>Aphelininae</taxon>
        <taxon>Eretmocerus</taxon>
    </lineage>
</organism>